<protein>
    <submittedName>
        <fullName evidence="1">Uncharacterized protein</fullName>
    </submittedName>
</protein>
<feature type="non-terminal residue" evidence="1">
    <location>
        <position position="1"/>
    </location>
</feature>
<organism evidence="1 2">
    <name type="scientific">Trachipleistophora hominis</name>
    <name type="common">Microsporidian parasite</name>
    <dbReference type="NCBI Taxonomy" id="72359"/>
    <lineage>
        <taxon>Eukaryota</taxon>
        <taxon>Fungi</taxon>
        <taxon>Fungi incertae sedis</taxon>
        <taxon>Microsporidia</taxon>
        <taxon>Pleistophoridae</taxon>
        <taxon>Trachipleistophora</taxon>
    </lineage>
</organism>
<sequence length="43" mass="4776">VSEKLATKRILMENSTNIPLHQIDEASSCSFTDLLAISKIFLP</sequence>
<dbReference type="EMBL" id="JH993966">
    <property type="protein sequence ID" value="ELQ75364.1"/>
    <property type="molecule type" value="Genomic_DNA"/>
</dbReference>
<name>L7JVA8_TRAHO</name>
<dbReference type="AlphaFoldDB" id="L7JVA8"/>
<dbReference type="HOGENOM" id="CLU_3244857_0_0_1"/>
<reference evidence="1 2" key="1">
    <citation type="journal article" date="2012" name="PLoS Pathog.">
        <title>The genome of the obligate intracellular parasite Trachipleistophora hominis: new insights into microsporidian genome dynamics and reductive evolution.</title>
        <authorList>
            <person name="Heinz E."/>
            <person name="Williams T.A."/>
            <person name="Nakjang S."/>
            <person name="Noel C.J."/>
            <person name="Swan D.C."/>
            <person name="Goldberg A.V."/>
            <person name="Harris S.R."/>
            <person name="Weinmaier T."/>
            <person name="Markert S."/>
            <person name="Becher D."/>
            <person name="Bernhardt J."/>
            <person name="Dagan T."/>
            <person name="Hacker C."/>
            <person name="Lucocq J.M."/>
            <person name="Schweder T."/>
            <person name="Rattei T."/>
            <person name="Hall N."/>
            <person name="Hirt R.P."/>
            <person name="Embley T.M."/>
        </authorList>
    </citation>
    <scope>NUCLEOTIDE SEQUENCE [LARGE SCALE GENOMIC DNA]</scope>
</reference>
<dbReference type="Proteomes" id="UP000011185">
    <property type="component" value="Unassembled WGS sequence"/>
</dbReference>
<dbReference type="InParanoid" id="L7JVA8"/>
<dbReference type="VEuPathDB" id="MicrosporidiaDB:THOM_1661"/>
<gene>
    <name evidence="1" type="ORF">THOM_1661</name>
</gene>
<evidence type="ECO:0000313" key="1">
    <source>
        <dbReference type="EMBL" id="ELQ75364.1"/>
    </source>
</evidence>
<keyword evidence="2" id="KW-1185">Reference proteome</keyword>
<proteinExistence type="predicted"/>
<accession>L7JVA8</accession>
<evidence type="ECO:0000313" key="2">
    <source>
        <dbReference type="Proteomes" id="UP000011185"/>
    </source>
</evidence>